<dbReference type="RefSeq" id="WP_345339116.1">
    <property type="nucleotide sequence ID" value="NZ_BAABLI010000008.1"/>
</dbReference>
<feature type="transmembrane region" description="Helical" evidence="6">
    <location>
        <begin position="45"/>
        <end position="66"/>
    </location>
</feature>
<dbReference type="PANTHER" id="PTHR33545:SF5">
    <property type="entry name" value="UPF0750 MEMBRANE PROTEIN YITT"/>
    <property type="match status" value="1"/>
</dbReference>
<organism evidence="7 8">
    <name type="scientific">Corallincola platygyrae</name>
    <dbReference type="NCBI Taxonomy" id="1193278"/>
    <lineage>
        <taxon>Bacteria</taxon>
        <taxon>Pseudomonadati</taxon>
        <taxon>Pseudomonadota</taxon>
        <taxon>Gammaproteobacteria</taxon>
        <taxon>Alteromonadales</taxon>
        <taxon>Psychromonadaceae</taxon>
        <taxon>Corallincola</taxon>
    </lineage>
</organism>
<evidence type="ECO:0000256" key="6">
    <source>
        <dbReference type="SAM" id="Phobius"/>
    </source>
</evidence>
<dbReference type="InterPro" id="IPR003740">
    <property type="entry name" value="YitT"/>
</dbReference>
<evidence type="ECO:0000256" key="4">
    <source>
        <dbReference type="ARBA" id="ARBA00022989"/>
    </source>
</evidence>
<keyword evidence="8" id="KW-1185">Reference proteome</keyword>
<evidence type="ECO:0000256" key="1">
    <source>
        <dbReference type="ARBA" id="ARBA00004651"/>
    </source>
</evidence>
<comment type="caution">
    <text evidence="7">The sequence shown here is derived from an EMBL/GenBank/DDBJ whole genome shotgun (WGS) entry which is preliminary data.</text>
</comment>
<dbReference type="InterPro" id="IPR051461">
    <property type="entry name" value="UPF0750_membrane"/>
</dbReference>
<proteinExistence type="predicted"/>
<dbReference type="EMBL" id="JBHUHT010000012">
    <property type="protein sequence ID" value="MFD2096499.1"/>
    <property type="molecule type" value="Genomic_DNA"/>
</dbReference>
<dbReference type="Proteomes" id="UP001597380">
    <property type="component" value="Unassembled WGS sequence"/>
</dbReference>
<gene>
    <name evidence="7" type="ORF">ACFSJ3_10925</name>
</gene>
<name>A0ABW4XR35_9GAMM</name>
<evidence type="ECO:0000313" key="7">
    <source>
        <dbReference type="EMBL" id="MFD2096499.1"/>
    </source>
</evidence>
<comment type="subcellular location">
    <subcellularLocation>
        <location evidence="1">Cell membrane</location>
        <topology evidence="1">Multi-pass membrane protein</topology>
    </subcellularLocation>
</comment>
<feature type="transmembrane region" description="Helical" evidence="6">
    <location>
        <begin position="7"/>
        <end position="25"/>
    </location>
</feature>
<feature type="transmembrane region" description="Helical" evidence="6">
    <location>
        <begin position="73"/>
        <end position="96"/>
    </location>
</feature>
<feature type="transmembrane region" description="Helical" evidence="6">
    <location>
        <begin position="141"/>
        <end position="163"/>
    </location>
</feature>
<reference evidence="8" key="1">
    <citation type="journal article" date="2019" name="Int. J. Syst. Evol. Microbiol.">
        <title>The Global Catalogue of Microorganisms (GCM) 10K type strain sequencing project: providing services to taxonomists for standard genome sequencing and annotation.</title>
        <authorList>
            <consortium name="The Broad Institute Genomics Platform"/>
            <consortium name="The Broad Institute Genome Sequencing Center for Infectious Disease"/>
            <person name="Wu L."/>
            <person name="Ma J."/>
        </authorList>
    </citation>
    <scope>NUCLEOTIDE SEQUENCE [LARGE SCALE GENOMIC DNA]</scope>
    <source>
        <strain evidence="8">CGMCC 1.10992</strain>
    </source>
</reference>
<dbReference type="PANTHER" id="PTHR33545">
    <property type="entry name" value="UPF0750 MEMBRANE PROTEIN YITT-RELATED"/>
    <property type="match status" value="1"/>
</dbReference>
<keyword evidence="3 6" id="KW-0812">Transmembrane</keyword>
<sequence>MKLHALRWYALLEGCFLVAMGVILLGKAQLIVGGSPGLAFIAHHFAPLTMGTWLLLANLPFFVLAFMRLRREFALISLACSAVVSVLVDLITPLLAEVLMPQALAALLAGLLIGFGLVVLFKQRGSIGGVNILALYLEQKLGWHSAKVILAWDISIGVISFLIFDWITVLNSLLAFVVLASVIGRYHPKQSKPAPTAISSAVQAEG</sequence>
<evidence type="ECO:0000256" key="5">
    <source>
        <dbReference type="ARBA" id="ARBA00023136"/>
    </source>
</evidence>
<feature type="transmembrane region" description="Helical" evidence="6">
    <location>
        <begin position="169"/>
        <end position="186"/>
    </location>
</feature>
<accession>A0ABW4XR35</accession>
<protein>
    <submittedName>
        <fullName evidence="7">YitT family protein</fullName>
    </submittedName>
</protein>
<evidence type="ECO:0000256" key="2">
    <source>
        <dbReference type="ARBA" id="ARBA00022475"/>
    </source>
</evidence>
<evidence type="ECO:0000313" key="8">
    <source>
        <dbReference type="Proteomes" id="UP001597380"/>
    </source>
</evidence>
<evidence type="ECO:0000256" key="3">
    <source>
        <dbReference type="ARBA" id="ARBA00022692"/>
    </source>
</evidence>
<dbReference type="Pfam" id="PF02588">
    <property type="entry name" value="YitT_membrane"/>
    <property type="match status" value="1"/>
</dbReference>
<keyword evidence="5 6" id="KW-0472">Membrane</keyword>
<keyword evidence="2" id="KW-1003">Cell membrane</keyword>
<keyword evidence="4 6" id="KW-1133">Transmembrane helix</keyword>
<feature type="transmembrane region" description="Helical" evidence="6">
    <location>
        <begin position="102"/>
        <end position="121"/>
    </location>
</feature>